<comment type="caution">
    <text evidence="2">The sequence shown here is derived from an EMBL/GenBank/DDBJ whole genome shotgun (WGS) entry which is preliminary data.</text>
</comment>
<organism evidence="2 3">
    <name type="scientific">Anaeromyces robustus</name>
    <dbReference type="NCBI Taxonomy" id="1754192"/>
    <lineage>
        <taxon>Eukaryota</taxon>
        <taxon>Fungi</taxon>
        <taxon>Fungi incertae sedis</taxon>
        <taxon>Chytridiomycota</taxon>
        <taxon>Chytridiomycota incertae sedis</taxon>
        <taxon>Neocallimastigomycetes</taxon>
        <taxon>Neocallimastigales</taxon>
        <taxon>Neocallimastigaceae</taxon>
        <taxon>Anaeromyces</taxon>
    </lineage>
</organism>
<gene>
    <name evidence="2" type="ORF">BCR32DRAFT_265537</name>
</gene>
<evidence type="ECO:0000256" key="1">
    <source>
        <dbReference type="ARBA" id="ARBA00007398"/>
    </source>
</evidence>
<dbReference type="PANTHER" id="PTHR15665:SF1">
    <property type="entry name" value="PROTEIN ASTEROID HOMOLOG 1"/>
    <property type="match status" value="1"/>
</dbReference>
<reference evidence="2 3" key="2">
    <citation type="submission" date="2016-08" db="EMBL/GenBank/DDBJ databases">
        <title>Pervasive Adenine N6-methylation of Active Genes in Fungi.</title>
        <authorList>
            <consortium name="DOE Joint Genome Institute"/>
            <person name="Mondo S.J."/>
            <person name="Dannebaum R.O."/>
            <person name="Kuo R.C."/>
            <person name="Labutti K."/>
            <person name="Haridas S."/>
            <person name="Kuo A."/>
            <person name="Salamov A."/>
            <person name="Ahrendt S.R."/>
            <person name="Lipzen A."/>
            <person name="Sullivan W."/>
            <person name="Andreopoulos W.B."/>
            <person name="Clum A."/>
            <person name="Lindquist E."/>
            <person name="Daum C."/>
            <person name="Ramamoorthy G.K."/>
            <person name="Gryganskyi A."/>
            <person name="Culley D."/>
            <person name="Magnuson J.K."/>
            <person name="James T.Y."/>
            <person name="O'Malley M.A."/>
            <person name="Stajich J.E."/>
            <person name="Spatafora J.W."/>
            <person name="Visel A."/>
            <person name="Grigoriev I.V."/>
        </authorList>
    </citation>
    <scope>NUCLEOTIDE SEQUENCE [LARGE SCALE GENOMIC DNA]</scope>
    <source>
        <strain evidence="2 3">S4</strain>
    </source>
</reference>
<dbReference type="Gene3D" id="3.40.50.1010">
    <property type="entry name" value="5'-nuclease"/>
    <property type="match status" value="1"/>
</dbReference>
<dbReference type="InterPro" id="IPR029060">
    <property type="entry name" value="PIN-like_dom_sf"/>
</dbReference>
<accession>A0A1Y1XJP9</accession>
<name>A0A1Y1XJP9_9FUNG</name>
<reference evidence="2 3" key="1">
    <citation type="submission" date="2016-08" db="EMBL/GenBank/DDBJ databases">
        <title>A Parts List for Fungal Cellulosomes Revealed by Comparative Genomics.</title>
        <authorList>
            <consortium name="DOE Joint Genome Institute"/>
            <person name="Haitjema C.H."/>
            <person name="Gilmore S.P."/>
            <person name="Henske J.K."/>
            <person name="Solomon K.V."/>
            <person name="De Groot R."/>
            <person name="Kuo A."/>
            <person name="Mondo S.J."/>
            <person name="Salamov A.A."/>
            <person name="Labutti K."/>
            <person name="Zhao Z."/>
            <person name="Chiniquy J."/>
            <person name="Barry K."/>
            <person name="Brewer H.M."/>
            <person name="Purvine S.O."/>
            <person name="Wright A.T."/>
            <person name="Boxma B."/>
            <person name="Van Alen T."/>
            <person name="Hackstein J.H."/>
            <person name="Baker S.E."/>
            <person name="Grigoriev I.V."/>
            <person name="O'Malley M.A."/>
        </authorList>
    </citation>
    <scope>NUCLEOTIDE SEQUENCE [LARGE SCALE GENOMIC DNA]</scope>
    <source>
        <strain evidence="2 3">S4</strain>
    </source>
</reference>
<sequence>MGVRTLNSYVNSNIRPQYNKWILNKKLYKKLVNFKTENELDEYKNATDKPITLIIDALAYLYYVSNKLNWFIYDNLKLFNLLKKQLHLFLAINNLEKIIFVFDGINIPLKEETEIQRRNEKINSINEFFNRILYSPKIGDKNLPKMISPSSLVFMTYIQFLIDSSKLFKNVEVKFSVFEADAYISKLSTKFNGYVLSNDSDFFIYKTSGYINFKSLEFPDIFDIENLEFPKNYIDNNENGIDFIIKFELYTRNQILNHFSLNDDTLPIFATLCSNDYLKIDNYPRLKQYFKYYKNMKERININSLSKSYQYDNHLTLIQNQIIDNICKYKPKEQNQTLELEFRDKLIDSVKQYNTKTISSDNSINPMDENCLDDFLTTKMSFLNTEILNNYYSGNLYSELLNVLLKDQFKCTQYFEDINKSSCWNITKNIRKDMFNLIIKSNNIDQNNKINGNNQSTYIIEEICRNNNTSVTEKLIINSSNDNIFSKSINDRFIEYLTIFNSNLQEVKSLPYYLIPITISLRFLLNEKVKHNSFIYKNNDKFYAHLSNKKKMNSESITNLYSYELEALLASSIAALSFTYLNISYYLSNKKQSNIKTVTSIFDIKNNLNENNLEKRDWGNNIYNSIKKNKGRCLQLKNYWNIENLNKNQLRNGIQIYAEFRNVLIVNSYILQILKLNSDLPEFSSFFSMYHYLWEESFYSMIDFFKISTDKKISFIFNHLYTIDKNEKEKVDSYINYLEEIYIRLLNIIVSY</sequence>
<dbReference type="InterPro" id="IPR026832">
    <property type="entry name" value="Asteroid"/>
</dbReference>
<dbReference type="Proteomes" id="UP000193944">
    <property type="component" value="Unassembled WGS sequence"/>
</dbReference>
<dbReference type="AlphaFoldDB" id="A0A1Y1XJP9"/>
<protein>
    <submittedName>
        <fullName evidence="2">PIN domain-like protein</fullName>
    </submittedName>
</protein>
<comment type="similarity">
    <text evidence="1">Belongs to the asteroid family.</text>
</comment>
<dbReference type="STRING" id="1754192.A0A1Y1XJP9"/>
<evidence type="ECO:0000313" key="2">
    <source>
        <dbReference type="EMBL" id="ORX85584.1"/>
    </source>
</evidence>
<evidence type="ECO:0000313" key="3">
    <source>
        <dbReference type="Proteomes" id="UP000193944"/>
    </source>
</evidence>
<dbReference type="SUPFAM" id="SSF88723">
    <property type="entry name" value="PIN domain-like"/>
    <property type="match status" value="1"/>
</dbReference>
<dbReference type="EMBL" id="MCFG01000033">
    <property type="protein sequence ID" value="ORX85584.1"/>
    <property type="molecule type" value="Genomic_DNA"/>
</dbReference>
<dbReference type="PANTHER" id="PTHR15665">
    <property type="entry name" value="ASTEROID PROTEIN"/>
    <property type="match status" value="1"/>
</dbReference>
<proteinExistence type="inferred from homology"/>
<keyword evidence="3" id="KW-1185">Reference proteome</keyword>
<dbReference type="OrthoDB" id="2107847at2759"/>